<feature type="transmembrane region" description="Helical" evidence="2">
    <location>
        <begin position="75"/>
        <end position="100"/>
    </location>
</feature>
<accession>A0ABY1QBB4</accession>
<keyword evidence="4" id="KW-1185">Reference proteome</keyword>
<proteinExistence type="predicted"/>
<organism evidence="3 4">
    <name type="scientific">Neorhodopirellula lusitana</name>
    <dbReference type="NCBI Taxonomy" id="445327"/>
    <lineage>
        <taxon>Bacteria</taxon>
        <taxon>Pseudomonadati</taxon>
        <taxon>Planctomycetota</taxon>
        <taxon>Planctomycetia</taxon>
        <taxon>Pirellulales</taxon>
        <taxon>Pirellulaceae</taxon>
        <taxon>Neorhodopirellula</taxon>
    </lineage>
</organism>
<evidence type="ECO:0000313" key="4">
    <source>
        <dbReference type="Proteomes" id="UP001158067"/>
    </source>
</evidence>
<feature type="compositionally biased region" description="Polar residues" evidence="1">
    <location>
        <begin position="32"/>
        <end position="46"/>
    </location>
</feature>
<keyword evidence="2" id="KW-1133">Transmembrane helix</keyword>
<protein>
    <submittedName>
        <fullName evidence="3">Uncharacterized protein</fullName>
    </submittedName>
</protein>
<evidence type="ECO:0000256" key="2">
    <source>
        <dbReference type="SAM" id="Phobius"/>
    </source>
</evidence>
<evidence type="ECO:0000313" key="3">
    <source>
        <dbReference type="EMBL" id="SMP66505.1"/>
    </source>
</evidence>
<keyword evidence="2" id="KW-0812">Transmembrane</keyword>
<evidence type="ECO:0000256" key="1">
    <source>
        <dbReference type="SAM" id="MobiDB-lite"/>
    </source>
</evidence>
<dbReference type="EMBL" id="FXUG01000010">
    <property type="protein sequence ID" value="SMP66505.1"/>
    <property type="molecule type" value="Genomic_DNA"/>
</dbReference>
<comment type="caution">
    <text evidence="3">The sequence shown here is derived from an EMBL/GenBank/DDBJ whole genome shotgun (WGS) entry which is preliminary data.</text>
</comment>
<feature type="region of interest" description="Disordered" evidence="1">
    <location>
        <begin position="32"/>
        <end position="65"/>
    </location>
</feature>
<name>A0ABY1QBB4_9BACT</name>
<gene>
    <name evidence="3" type="ORF">SAMN06265222_1105</name>
</gene>
<keyword evidence="2" id="KW-0472">Membrane</keyword>
<sequence>MDGMQQALVAIMTSPQNHSEANAMFTNLIASPSTHESATKRPSSTPVVRGRSLRDAEKQRSAKKLAESTREEGAYIFNLVACMFALLVLPAVLALLFLLVNPDAFMIDIGSGADFSTWQPGQRP</sequence>
<feature type="compositionally biased region" description="Basic and acidic residues" evidence="1">
    <location>
        <begin position="52"/>
        <end position="65"/>
    </location>
</feature>
<dbReference type="Proteomes" id="UP001158067">
    <property type="component" value="Unassembled WGS sequence"/>
</dbReference>
<reference evidence="3 4" key="1">
    <citation type="submission" date="2017-05" db="EMBL/GenBank/DDBJ databases">
        <authorList>
            <person name="Varghese N."/>
            <person name="Submissions S."/>
        </authorList>
    </citation>
    <scope>NUCLEOTIDE SEQUENCE [LARGE SCALE GENOMIC DNA]</scope>
    <source>
        <strain evidence="3 4">DSM 25457</strain>
    </source>
</reference>